<reference evidence="1" key="1">
    <citation type="submission" date="2009-08" db="EMBL/GenBank/DDBJ databases">
        <authorList>
            <person name="Cheung F."/>
            <person name="Xiao Y."/>
            <person name="Chan A."/>
            <person name="Moskal W."/>
            <person name="Town C.D."/>
        </authorList>
    </citation>
    <scope>NUCLEOTIDE SEQUENCE</scope>
</reference>
<name>C6SW28_SOYBN</name>
<sequence>MEKLDFKTTKFVGQNLLGLWSQFVGALTVTLYKGLPMTSGFGVKRCDSLITTIKMAVRRLSSCNWYLLWFSLACYPDLDYQRLPLKS</sequence>
<dbReference type="EMBL" id="BT089371">
    <property type="protein sequence ID" value="ACU13451.1"/>
    <property type="molecule type" value="mRNA"/>
</dbReference>
<accession>C6SW28</accession>
<evidence type="ECO:0000313" key="1">
    <source>
        <dbReference type="EMBL" id="ACU13451.1"/>
    </source>
</evidence>
<organism evidence="1">
    <name type="scientific">Glycine max</name>
    <name type="common">Soybean</name>
    <name type="synonym">Glycine hispida</name>
    <dbReference type="NCBI Taxonomy" id="3847"/>
    <lineage>
        <taxon>Eukaryota</taxon>
        <taxon>Viridiplantae</taxon>
        <taxon>Streptophyta</taxon>
        <taxon>Embryophyta</taxon>
        <taxon>Tracheophyta</taxon>
        <taxon>Spermatophyta</taxon>
        <taxon>Magnoliopsida</taxon>
        <taxon>eudicotyledons</taxon>
        <taxon>Gunneridae</taxon>
        <taxon>Pentapetalae</taxon>
        <taxon>rosids</taxon>
        <taxon>fabids</taxon>
        <taxon>Fabales</taxon>
        <taxon>Fabaceae</taxon>
        <taxon>Papilionoideae</taxon>
        <taxon>50 kb inversion clade</taxon>
        <taxon>NPAAA clade</taxon>
        <taxon>indigoferoid/millettioid clade</taxon>
        <taxon>Phaseoleae</taxon>
        <taxon>Glycine</taxon>
        <taxon>Glycine subgen. Soja</taxon>
    </lineage>
</organism>
<proteinExistence type="evidence at transcript level"/>
<protein>
    <submittedName>
        <fullName evidence="1">Uncharacterized protein</fullName>
    </submittedName>
</protein>
<dbReference type="AlphaFoldDB" id="C6SW28"/>